<organism evidence="2">
    <name type="scientific">Picea glauca</name>
    <name type="common">White spruce</name>
    <name type="synonym">Pinus glauca</name>
    <dbReference type="NCBI Taxonomy" id="3330"/>
    <lineage>
        <taxon>Eukaryota</taxon>
        <taxon>Viridiplantae</taxon>
        <taxon>Streptophyta</taxon>
        <taxon>Embryophyta</taxon>
        <taxon>Tracheophyta</taxon>
        <taxon>Spermatophyta</taxon>
        <taxon>Pinopsida</taxon>
        <taxon>Pinidae</taxon>
        <taxon>Conifers I</taxon>
        <taxon>Pinales</taxon>
        <taxon>Pinaceae</taxon>
        <taxon>Picea</taxon>
    </lineage>
</organism>
<reference evidence="2" key="1">
    <citation type="journal article" date="2015" name="Genome Biol. Evol.">
        <title>Organellar Genomes of White Spruce (Picea glauca): Assembly and Annotation.</title>
        <authorList>
            <person name="Jackman S.D."/>
            <person name="Warren R.L."/>
            <person name="Gibb E.A."/>
            <person name="Vandervalk B.P."/>
            <person name="Mohamadi H."/>
            <person name="Chu J."/>
            <person name="Raymond A."/>
            <person name="Pleasance S."/>
            <person name="Coope R."/>
            <person name="Wildung M.R."/>
            <person name="Ritland C.E."/>
            <person name="Bousquet J."/>
            <person name="Jones S.J."/>
            <person name="Bohlmann J."/>
            <person name="Birol I."/>
        </authorList>
    </citation>
    <scope>NUCLEOTIDE SEQUENCE [LARGE SCALE GENOMIC DNA]</scope>
    <source>
        <tissue evidence="2">Flushing bud</tissue>
    </source>
</reference>
<comment type="caution">
    <text evidence="2">The sequence shown here is derived from an EMBL/GenBank/DDBJ whole genome shotgun (WGS) entry which is preliminary data.</text>
</comment>
<name>A0A124GNQ4_PICGL</name>
<dbReference type="AlphaFoldDB" id="A0A124GNQ4"/>
<sequence length="55" mass="6398">MAYKFFLETIFYGLLYYRLSIRVALLGGRGSLTLVYFVFIREGGLVLSQHEDGRF</sequence>
<keyword evidence="1" id="KW-0812">Transmembrane</keyword>
<accession>A0A124GNQ4</accession>
<geneLocation type="mitochondrion" evidence="2"/>
<evidence type="ECO:0000313" key="2">
    <source>
        <dbReference type="EMBL" id="KUM49551.1"/>
    </source>
</evidence>
<dbReference type="EMBL" id="LKAM01000002">
    <property type="protein sequence ID" value="KUM49551.1"/>
    <property type="molecule type" value="Genomic_DNA"/>
</dbReference>
<gene>
    <name evidence="2" type="ORF">ABT39_MTgene2776</name>
</gene>
<proteinExistence type="predicted"/>
<keyword evidence="1" id="KW-0472">Membrane</keyword>
<keyword evidence="2" id="KW-0496">Mitochondrion</keyword>
<evidence type="ECO:0000256" key="1">
    <source>
        <dbReference type="SAM" id="Phobius"/>
    </source>
</evidence>
<feature type="transmembrane region" description="Helical" evidence="1">
    <location>
        <begin position="20"/>
        <end position="39"/>
    </location>
</feature>
<protein>
    <submittedName>
        <fullName evidence="2">Uncharacterized protein</fullName>
    </submittedName>
</protein>
<keyword evidence="1" id="KW-1133">Transmembrane helix</keyword>